<name>A0A8N1SCQ6_9HYME</name>
<evidence type="ECO:0000313" key="1">
    <source>
        <dbReference type="Proteomes" id="UP000504615"/>
    </source>
</evidence>
<proteinExistence type="predicted"/>
<sequence length="116" mass="13522">MSIRKKMRRAEASCLSAGLDLRSPYARRRGGTIVVPFAHKVWKKPGALTQRPPLHSAFFLLFQDDQREAKSVPSHLIGGFEKYQELKNRRRIKFQHGTEVLRVQIFQKQCDLRDVF</sequence>
<keyword evidence="1" id="KW-1185">Reference proteome</keyword>
<dbReference type="AlphaFoldDB" id="A0A8N1SCQ6"/>
<reference evidence="2" key="1">
    <citation type="submission" date="2025-08" db="UniProtKB">
        <authorList>
            <consortium name="RefSeq"/>
        </authorList>
    </citation>
    <scope>IDENTIFICATION</scope>
</reference>
<dbReference type="Proteomes" id="UP000504615">
    <property type="component" value="Unplaced"/>
</dbReference>
<organism evidence="1 2">
    <name type="scientific">Pogonomyrmex barbatus</name>
    <name type="common">red harvester ant</name>
    <dbReference type="NCBI Taxonomy" id="144034"/>
    <lineage>
        <taxon>Eukaryota</taxon>
        <taxon>Metazoa</taxon>
        <taxon>Ecdysozoa</taxon>
        <taxon>Arthropoda</taxon>
        <taxon>Hexapoda</taxon>
        <taxon>Insecta</taxon>
        <taxon>Pterygota</taxon>
        <taxon>Neoptera</taxon>
        <taxon>Endopterygota</taxon>
        <taxon>Hymenoptera</taxon>
        <taxon>Apocrita</taxon>
        <taxon>Aculeata</taxon>
        <taxon>Formicoidea</taxon>
        <taxon>Formicidae</taxon>
        <taxon>Myrmicinae</taxon>
        <taxon>Pogonomyrmex</taxon>
    </lineage>
</organism>
<protein>
    <submittedName>
        <fullName evidence="2">Uncharacterized protein LOC112553102</fullName>
    </submittedName>
</protein>
<dbReference type="GeneID" id="112553102"/>
<evidence type="ECO:0000313" key="2">
    <source>
        <dbReference type="RefSeq" id="XP_025075893.1"/>
    </source>
</evidence>
<accession>A0A8N1SCQ6</accession>
<gene>
    <name evidence="2" type="primary">LOC112553102</name>
</gene>
<dbReference type="RefSeq" id="XP_025075893.1">
    <property type="nucleotide sequence ID" value="XM_025220108.1"/>
</dbReference>